<dbReference type="InterPro" id="IPR041804">
    <property type="entry name" value="Vps9_CUE"/>
</dbReference>
<feature type="compositionally biased region" description="Polar residues" evidence="1">
    <location>
        <begin position="116"/>
        <end position="126"/>
    </location>
</feature>
<feature type="region of interest" description="Disordered" evidence="1">
    <location>
        <begin position="278"/>
        <end position="335"/>
    </location>
</feature>
<feature type="compositionally biased region" description="Polar residues" evidence="1">
    <location>
        <begin position="199"/>
        <end position="209"/>
    </location>
</feature>
<feature type="compositionally biased region" description="Pro residues" evidence="1">
    <location>
        <begin position="286"/>
        <end position="299"/>
    </location>
</feature>
<dbReference type="GO" id="GO:0005829">
    <property type="term" value="C:cytosol"/>
    <property type="evidence" value="ECO:0007669"/>
    <property type="project" value="TreeGrafter"/>
</dbReference>
<feature type="region of interest" description="Disordered" evidence="1">
    <location>
        <begin position="1"/>
        <end position="256"/>
    </location>
</feature>
<dbReference type="CDD" id="cd14369">
    <property type="entry name" value="CUE_VPS9_like"/>
    <property type="match status" value="1"/>
</dbReference>
<feature type="compositionally biased region" description="Acidic residues" evidence="1">
    <location>
        <begin position="67"/>
        <end position="76"/>
    </location>
</feature>
<feature type="region of interest" description="Disordered" evidence="1">
    <location>
        <begin position="632"/>
        <end position="678"/>
    </location>
</feature>
<dbReference type="SMART" id="SM00546">
    <property type="entry name" value="CUE"/>
    <property type="match status" value="1"/>
</dbReference>
<dbReference type="Gene3D" id="1.10.8.10">
    <property type="entry name" value="DNA helicase RuvA subunit, C-terminal domain"/>
    <property type="match status" value="1"/>
</dbReference>
<feature type="domain" description="CUE" evidence="2">
    <location>
        <begin position="765"/>
        <end position="808"/>
    </location>
</feature>
<dbReference type="PANTHER" id="PTHR23101:SF25">
    <property type="entry name" value="GTPASE-ACTIVATING PROTEIN AND VPS9 DOMAIN-CONTAINING PROTEIN 1"/>
    <property type="match status" value="1"/>
</dbReference>
<dbReference type="Pfam" id="PF18151">
    <property type="entry name" value="DUF5601"/>
    <property type="match status" value="1"/>
</dbReference>
<dbReference type="Pfam" id="PF02204">
    <property type="entry name" value="VPS9"/>
    <property type="match status" value="1"/>
</dbReference>
<proteinExistence type="predicted"/>
<evidence type="ECO:0000313" key="4">
    <source>
        <dbReference type="EMBL" id="TID04062.1"/>
    </source>
</evidence>
<feature type="compositionally biased region" description="Pro residues" evidence="1">
    <location>
        <begin position="322"/>
        <end position="334"/>
    </location>
</feature>
<dbReference type="PROSITE" id="PS51140">
    <property type="entry name" value="CUE"/>
    <property type="match status" value="1"/>
</dbReference>
<dbReference type="EMBL" id="MWPZ01000002">
    <property type="protein sequence ID" value="TID04062.1"/>
    <property type="molecule type" value="Genomic_DNA"/>
</dbReference>
<evidence type="ECO:0000259" key="3">
    <source>
        <dbReference type="PROSITE" id="PS51205"/>
    </source>
</evidence>
<dbReference type="GO" id="GO:0016192">
    <property type="term" value="P:vesicle-mediated transport"/>
    <property type="evidence" value="ECO:0007669"/>
    <property type="project" value="InterPro"/>
</dbReference>
<feature type="compositionally biased region" description="Polar residues" evidence="1">
    <location>
        <begin position="1"/>
        <end position="10"/>
    </location>
</feature>
<dbReference type="SMART" id="SM00167">
    <property type="entry name" value="VPS9"/>
    <property type="match status" value="1"/>
</dbReference>
<evidence type="ECO:0000313" key="5">
    <source>
        <dbReference type="Proteomes" id="UP000305883"/>
    </source>
</evidence>
<dbReference type="PROSITE" id="PS51205">
    <property type="entry name" value="VPS9"/>
    <property type="match status" value="1"/>
</dbReference>
<dbReference type="SUPFAM" id="SSF46934">
    <property type="entry name" value="UBA-like"/>
    <property type="match status" value="1"/>
</dbReference>
<feature type="region of interest" description="Disordered" evidence="1">
    <location>
        <begin position="692"/>
        <end position="744"/>
    </location>
</feature>
<gene>
    <name evidence="4" type="ORF">CH35J_003176</name>
</gene>
<sequence length="808" mass="88190">MSSTDPTGHSPSLPGDSQHASAAAAVTSAESAGSKAETEPPELNHAHTDPKPVLSAKAAGKQQATDDLIDFGDDDLGPMNETKPVANPETESESNKPGPESNQAVSMPHSEVASEPLTSSMATLKPTSPLPAETATQYLTIETTSYVDPTPPTPRTSQPPSRTPSNATKRRPSSDASPTRSDASYDERRYASEDEQENGSRSEIQSIMEQFTGDGGGPGADEVMSPRLEIASPMLGSPSIQHPPRKSSLEPLVPTLSHQVQELQGLRIHSASPTSILSHQRIPDDQGPPVPPKDGPPATPSRSRDDRQMSIDSQMSPGMPIHRPPPPEPEPEPALPFDFHRFLEQLRNKKADPVARYLKSFLSEFGKRQWMVHEQVKIISDFLAFIANKMAQCEVWRDVSDAEFDNAREGMEKLVMNRLYTQTFSPAIPPPQPIPGAKPKRRGGERPMGPGRRGQHQEDVERDDILTQKINIYAWLREEHLDIPPAGDSGRRFLKLAQQELLKIKSYRAPRDKIICVLNCCKVIFGLLKHSKSDSSADSFMPLLIYVVLQANPEHLVSNVQYILRFRNQEKLGGEAGYYLSSLMGAIQFIENMDRTTLTITDEEFEKNVEAAVSAIAEKHRLDSPAVVQEPAFSEKAGFHQGDSSGRPSLDMMGESSTPRRSTSSNEGGRDADDQAPITGLLRSIQKPLSTIGRMFSDDPSPAPPVPSHASRPPGSSERLSPRPSAELPRDGQQPASRHHLSAEEAAARQASAEVAEAQRLSRAEHVNVVETLAGMFPDLDRDIISDVVYQKQGRVGQAVDACLALSN</sequence>
<feature type="compositionally biased region" description="Low complexity" evidence="1">
    <location>
        <begin position="155"/>
        <end position="165"/>
    </location>
</feature>
<dbReference type="InterPro" id="IPR003123">
    <property type="entry name" value="VPS9"/>
</dbReference>
<dbReference type="Gene3D" id="1.20.1050.80">
    <property type="entry name" value="VPS9 domain"/>
    <property type="match status" value="1"/>
</dbReference>
<feature type="compositionally biased region" description="Polar residues" evidence="1">
    <location>
        <begin position="655"/>
        <end position="667"/>
    </location>
</feature>
<feature type="compositionally biased region" description="Pro residues" evidence="1">
    <location>
        <begin position="427"/>
        <end position="436"/>
    </location>
</feature>
<dbReference type="InterPro" id="IPR041545">
    <property type="entry name" value="DUF5601"/>
</dbReference>
<name>A0A4V4NDF0_9PEZI</name>
<dbReference type="GO" id="GO:0030139">
    <property type="term" value="C:endocytic vesicle"/>
    <property type="evidence" value="ECO:0007669"/>
    <property type="project" value="TreeGrafter"/>
</dbReference>
<dbReference type="GO" id="GO:0005085">
    <property type="term" value="F:guanyl-nucleotide exchange factor activity"/>
    <property type="evidence" value="ECO:0007669"/>
    <property type="project" value="InterPro"/>
</dbReference>
<dbReference type="GO" id="GO:0043130">
    <property type="term" value="F:ubiquitin binding"/>
    <property type="evidence" value="ECO:0007669"/>
    <property type="project" value="InterPro"/>
</dbReference>
<dbReference type="Proteomes" id="UP000305883">
    <property type="component" value="Unassembled WGS sequence"/>
</dbReference>
<feature type="compositionally biased region" description="Basic and acidic residues" evidence="1">
    <location>
        <begin position="36"/>
        <end position="50"/>
    </location>
</feature>
<feature type="compositionally biased region" description="Basic and acidic residues" evidence="1">
    <location>
        <begin position="183"/>
        <end position="192"/>
    </location>
</feature>
<feature type="compositionally biased region" description="Low complexity" evidence="1">
    <location>
        <begin position="17"/>
        <end position="34"/>
    </location>
</feature>
<dbReference type="InterPro" id="IPR045046">
    <property type="entry name" value="Vps9-like"/>
</dbReference>
<dbReference type="PANTHER" id="PTHR23101">
    <property type="entry name" value="RAB GDP/GTP EXCHANGE FACTOR"/>
    <property type="match status" value="1"/>
</dbReference>
<comment type="caution">
    <text evidence="4">The sequence shown here is derived from an EMBL/GenBank/DDBJ whole genome shotgun (WGS) entry which is preliminary data.</text>
</comment>
<dbReference type="AlphaFoldDB" id="A0A4V4NDF0"/>
<dbReference type="InterPro" id="IPR037191">
    <property type="entry name" value="VPS9_dom_sf"/>
</dbReference>
<dbReference type="OrthoDB" id="300289at2759"/>
<dbReference type="GO" id="GO:0031267">
    <property type="term" value="F:small GTPase binding"/>
    <property type="evidence" value="ECO:0007669"/>
    <property type="project" value="TreeGrafter"/>
</dbReference>
<dbReference type="InterPro" id="IPR003892">
    <property type="entry name" value="CUE"/>
</dbReference>
<protein>
    <submittedName>
        <fullName evidence="4">Vacuolar protein sorting-associated protein 9a</fullName>
    </submittedName>
</protein>
<accession>A0A4V4NDF0</accession>
<evidence type="ECO:0000259" key="2">
    <source>
        <dbReference type="PROSITE" id="PS51140"/>
    </source>
</evidence>
<feature type="domain" description="VPS9" evidence="3">
    <location>
        <begin position="460"/>
        <end position="599"/>
    </location>
</feature>
<feature type="region of interest" description="Disordered" evidence="1">
    <location>
        <begin position="426"/>
        <end position="460"/>
    </location>
</feature>
<feature type="compositionally biased region" description="Polar residues" evidence="1">
    <location>
        <begin position="134"/>
        <end position="147"/>
    </location>
</feature>
<dbReference type="Pfam" id="PF02845">
    <property type="entry name" value="CUE"/>
    <property type="match status" value="1"/>
</dbReference>
<dbReference type="InterPro" id="IPR009060">
    <property type="entry name" value="UBA-like_sf"/>
</dbReference>
<dbReference type="Gene3D" id="1.10.246.120">
    <property type="match status" value="1"/>
</dbReference>
<dbReference type="SUPFAM" id="SSF109993">
    <property type="entry name" value="VPS9 domain"/>
    <property type="match status" value="1"/>
</dbReference>
<reference evidence="4 5" key="1">
    <citation type="journal article" date="2019" name="Genome Biol. Evol.">
        <title>Genomic Plasticity Mediated by Transposable Elements in the Plant Pathogenic Fungus Colletotrichum higginsianum.</title>
        <authorList>
            <person name="Tsushima A."/>
            <person name="Gan P."/>
            <person name="Kumakura N."/>
            <person name="Narusaka M."/>
            <person name="Takano Y."/>
            <person name="Narusaka Y."/>
            <person name="Shirasu K."/>
        </authorList>
    </citation>
    <scope>NUCLEOTIDE SEQUENCE [LARGE SCALE GENOMIC DNA]</scope>
    <source>
        <strain evidence="4 5">MAFF305635-RFP</strain>
    </source>
</reference>
<evidence type="ECO:0000256" key="1">
    <source>
        <dbReference type="SAM" id="MobiDB-lite"/>
    </source>
</evidence>
<organism evidence="4 5">
    <name type="scientific">Colletotrichum higginsianum</name>
    <dbReference type="NCBI Taxonomy" id="80884"/>
    <lineage>
        <taxon>Eukaryota</taxon>
        <taxon>Fungi</taxon>
        <taxon>Dikarya</taxon>
        <taxon>Ascomycota</taxon>
        <taxon>Pezizomycotina</taxon>
        <taxon>Sordariomycetes</taxon>
        <taxon>Hypocreomycetidae</taxon>
        <taxon>Glomerellales</taxon>
        <taxon>Glomerellaceae</taxon>
        <taxon>Colletotrichum</taxon>
        <taxon>Colletotrichum destructivum species complex</taxon>
    </lineage>
</organism>